<reference evidence="1 2" key="1">
    <citation type="submission" date="2018-12" db="EMBL/GenBank/DDBJ databases">
        <authorList>
            <consortium name="Pathogen Informatics"/>
        </authorList>
    </citation>
    <scope>NUCLEOTIDE SEQUENCE [LARGE SCALE GENOMIC DNA]</scope>
    <source>
        <strain evidence="1 2">NCTC6754</strain>
    </source>
</reference>
<accession>A0A447U2P3</accession>
<organism evidence="1 2">
    <name type="scientific">Salmonella enterica I</name>
    <dbReference type="NCBI Taxonomy" id="59201"/>
    <lineage>
        <taxon>Bacteria</taxon>
        <taxon>Pseudomonadati</taxon>
        <taxon>Pseudomonadota</taxon>
        <taxon>Gammaproteobacteria</taxon>
        <taxon>Enterobacterales</taxon>
        <taxon>Enterobacteriaceae</taxon>
        <taxon>Salmonella</taxon>
    </lineage>
</organism>
<evidence type="ECO:0000313" key="1">
    <source>
        <dbReference type="EMBL" id="VEB59053.1"/>
    </source>
</evidence>
<proteinExistence type="predicted"/>
<sequence length="56" mass="6353">MANGLFWIANYPGFCAFYLVTTVVKNILGQTYTPGIKIIRRIESLIGIIRFQEETA</sequence>
<gene>
    <name evidence="1" type="ORF">NCTC6754_05725</name>
</gene>
<dbReference type="EMBL" id="LR134190">
    <property type="protein sequence ID" value="VEB59053.1"/>
    <property type="molecule type" value="Genomic_DNA"/>
</dbReference>
<dbReference type="AlphaFoldDB" id="A0A447U2P3"/>
<dbReference type="Proteomes" id="UP000269208">
    <property type="component" value="Chromosome"/>
</dbReference>
<name>A0A447U2P3_SALET</name>
<evidence type="ECO:0000313" key="2">
    <source>
        <dbReference type="Proteomes" id="UP000269208"/>
    </source>
</evidence>
<protein>
    <submittedName>
        <fullName evidence="1">Uncharacterized protein</fullName>
    </submittedName>
</protein>